<organism evidence="1 2">
    <name type="scientific">Bacillus mycoides</name>
    <dbReference type="NCBI Taxonomy" id="1405"/>
    <lineage>
        <taxon>Bacteria</taxon>
        <taxon>Bacillati</taxon>
        <taxon>Bacillota</taxon>
        <taxon>Bacilli</taxon>
        <taxon>Bacillales</taxon>
        <taxon>Bacillaceae</taxon>
        <taxon>Bacillus</taxon>
        <taxon>Bacillus cereus group</taxon>
    </lineage>
</organism>
<protein>
    <submittedName>
        <fullName evidence="1">Uncharacterized protein</fullName>
    </submittedName>
</protein>
<reference evidence="1 2" key="1">
    <citation type="submission" date="2016-05" db="EMBL/GenBank/DDBJ databases">
        <title>Bacillus thuringiensis and Bacillus weihenstephanensis as novel biocontrol agents of wilt causing Verticillium species.</title>
        <authorList>
            <person name="Hollensteiner J."/>
            <person name="Wemheuer F."/>
            <person name="Harting R."/>
            <person name="Kolarzyk A."/>
            <person name="Diaz-Valerio S."/>
            <person name="Poehlein A."/>
            <person name="Brzuszkiewicz E."/>
            <person name="Nesemann K."/>
            <person name="Braus-Stromeyer S."/>
            <person name="Braus G."/>
            <person name="Daniel R."/>
            <person name="Liesegang H."/>
        </authorList>
    </citation>
    <scope>NUCLEOTIDE SEQUENCE [LARGE SCALE GENOMIC DNA]</scope>
    <source>
        <strain evidence="1 2">GOE11</strain>
    </source>
</reference>
<sequence length="87" mass="9403">MHWIRSGDGTPQSCTSAILEIDFAIGSKNPTDVSQLAALAVGVSKNIYAVQTSPISQHIMAITLHIAETNNVNSEVNLWLLVKELND</sequence>
<evidence type="ECO:0000313" key="1">
    <source>
        <dbReference type="EMBL" id="OFE02290.1"/>
    </source>
</evidence>
<name>A0A1E8BVA4_BACMY</name>
<dbReference type="EMBL" id="LXLX01000004">
    <property type="protein sequence ID" value="OFE02290.1"/>
    <property type="molecule type" value="Genomic_DNA"/>
</dbReference>
<accession>A0A1E8BVA4</accession>
<gene>
    <name evidence="1" type="ORF">BWGOE11_02140</name>
</gene>
<dbReference type="Proteomes" id="UP000175835">
    <property type="component" value="Unassembled WGS sequence"/>
</dbReference>
<evidence type="ECO:0000313" key="2">
    <source>
        <dbReference type="Proteomes" id="UP000175835"/>
    </source>
</evidence>
<dbReference type="AlphaFoldDB" id="A0A1E8BVA4"/>
<proteinExistence type="predicted"/>
<comment type="caution">
    <text evidence="1">The sequence shown here is derived from an EMBL/GenBank/DDBJ whole genome shotgun (WGS) entry which is preliminary data.</text>
</comment>